<evidence type="ECO:0000256" key="1">
    <source>
        <dbReference type="ARBA" id="ARBA00023015"/>
    </source>
</evidence>
<evidence type="ECO:0000256" key="3">
    <source>
        <dbReference type="ARBA" id="ARBA00023163"/>
    </source>
</evidence>
<dbReference type="SMART" id="SM00895">
    <property type="entry name" value="FCD"/>
    <property type="match status" value="1"/>
</dbReference>
<reference evidence="6" key="1">
    <citation type="submission" date="2022-12" db="EMBL/GenBank/DDBJ databases">
        <title>Jiella pelagia sp. nov., isolated from phosphonate enriched culture of Northwest Pacific surface seawater.</title>
        <authorList>
            <person name="Shin D.Y."/>
            <person name="Hwang C.Y."/>
        </authorList>
    </citation>
    <scope>NUCLEOTIDE SEQUENCE</scope>
    <source>
        <strain evidence="6">HL-NP1</strain>
    </source>
</reference>
<dbReference type="Pfam" id="PF07729">
    <property type="entry name" value="FCD"/>
    <property type="match status" value="1"/>
</dbReference>
<dbReference type="PANTHER" id="PTHR43537:SF5">
    <property type="entry name" value="UXU OPERON TRANSCRIPTIONAL REGULATOR"/>
    <property type="match status" value="1"/>
</dbReference>
<dbReference type="InterPro" id="IPR000524">
    <property type="entry name" value="Tscrpt_reg_HTH_GntR"/>
</dbReference>
<keyword evidence="7" id="KW-1185">Reference proteome</keyword>
<organism evidence="6 7">
    <name type="scientific">Jiella pelagia</name>
    <dbReference type="NCBI Taxonomy" id="2986949"/>
    <lineage>
        <taxon>Bacteria</taxon>
        <taxon>Pseudomonadati</taxon>
        <taxon>Pseudomonadota</taxon>
        <taxon>Alphaproteobacteria</taxon>
        <taxon>Hyphomicrobiales</taxon>
        <taxon>Aurantimonadaceae</taxon>
        <taxon>Jiella</taxon>
    </lineage>
</organism>
<evidence type="ECO:0000256" key="2">
    <source>
        <dbReference type="ARBA" id="ARBA00023125"/>
    </source>
</evidence>
<name>A0ABY7BU48_9HYPH</name>
<feature type="compositionally biased region" description="Basic and acidic residues" evidence="4">
    <location>
        <begin position="220"/>
        <end position="242"/>
    </location>
</feature>
<keyword evidence="1" id="KW-0805">Transcription regulation</keyword>
<dbReference type="InterPro" id="IPR008920">
    <property type="entry name" value="TF_FadR/GntR_C"/>
</dbReference>
<dbReference type="CDD" id="cd07377">
    <property type="entry name" value="WHTH_GntR"/>
    <property type="match status" value="1"/>
</dbReference>
<evidence type="ECO:0000259" key="5">
    <source>
        <dbReference type="PROSITE" id="PS50949"/>
    </source>
</evidence>
<dbReference type="SMART" id="SM00345">
    <property type="entry name" value="HTH_GNTR"/>
    <property type="match status" value="1"/>
</dbReference>
<evidence type="ECO:0000256" key="4">
    <source>
        <dbReference type="SAM" id="MobiDB-lite"/>
    </source>
</evidence>
<dbReference type="InterPro" id="IPR011711">
    <property type="entry name" value="GntR_C"/>
</dbReference>
<dbReference type="PANTHER" id="PTHR43537">
    <property type="entry name" value="TRANSCRIPTIONAL REGULATOR, GNTR FAMILY"/>
    <property type="match status" value="1"/>
</dbReference>
<protein>
    <submittedName>
        <fullName evidence="6">GntR family transcriptional regulator</fullName>
    </submittedName>
</protein>
<keyword evidence="2" id="KW-0238">DNA-binding</keyword>
<dbReference type="EMBL" id="CP114029">
    <property type="protein sequence ID" value="WAP66924.1"/>
    <property type="molecule type" value="Genomic_DNA"/>
</dbReference>
<evidence type="ECO:0000313" key="7">
    <source>
        <dbReference type="Proteomes" id="UP001164020"/>
    </source>
</evidence>
<dbReference type="Gene3D" id="1.10.10.10">
    <property type="entry name" value="Winged helix-like DNA-binding domain superfamily/Winged helix DNA-binding domain"/>
    <property type="match status" value="1"/>
</dbReference>
<dbReference type="SUPFAM" id="SSF48008">
    <property type="entry name" value="GntR ligand-binding domain-like"/>
    <property type="match status" value="1"/>
</dbReference>
<proteinExistence type="predicted"/>
<feature type="region of interest" description="Disordered" evidence="4">
    <location>
        <begin position="1"/>
        <end position="22"/>
    </location>
</feature>
<dbReference type="InterPro" id="IPR036388">
    <property type="entry name" value="WH-like_DNA-bd_sf"/>
</dbReference>
<dbReference type="Gene3D" id="1.20.120.530">
    <property type="entry name" value="GntR ligand-binding domain-like"/>
    <property type="match status" value="1"/>
</dbReference>
<dbReference type="SUPFAM" id="SSF46785">
    <property type="entry name" value="Winged helix' DNA-binding domain"/>
    <property type="match status" value="1"/>
</dbReference>
<gene>
    <name evidence="6" type="ORF">OH818_14775</name>
</gene>
<dbReference type="Proteomes" id="UP001164020">
    <property type="component" value="Chromosome"/>
</dbReference>
<feature type="region of interest" description="Disordered" evidence="4">
    <location>
        <begin position="209"/>
        <end position="273"/>
    </location>
</feature>
<dbReference type="PROSITE" id="PS50949">
    <property type="entry name" value="HTH_GNTR"/>
    <property type="match status" value="1"/>
</dbReference>
<evidence type="ECO:0000313" key="6">
    <source>
        <dbReference type="EMBL" id="WAP66924.1"/>
    </source>
</evidence>
<sequence length="273" mass="29608">MVAKDALSSPAASGWQPPAQDPILQRPSLGDEIYQRLVDDLISLRIPPGERLSIDGLARRFGVSQTPTRAALIRLEAEGLVVKKQYSGWSVGPLPTVEQFADIFELRSLIEPTSAARAARHALPEDLVELGTITEEMQALSAEDIGSHSARLVVLDSRFHAAIAKACGNEPHRGDARPAVQADAHLSPAVSFRRRPCCDRGAYRHSRRDLGARSGAGRGGDARPYRGGAREDRVARPRERLSGRAVPSALAADEDRPSLPSRLGTTRRAVRTR</sequence>
<keyword evidence="3" id="KW-0804">Transcription</keyword>
<dbReference type="Pfam" id="PF00392">
    <property type="entry name" value="GntR"/>
    <property type="match status" value="1"/>
</dbReference>
<dbReference type="InterPro" id="IPR036390">
    <property type="entry name" value="WH_DNA-bd_sf"/>
</dbReference>
<accession>A0ABY7BU48</accession>
<feature type="domain" description="HTH gntR-type" evidence="5">
    <location>
        <begin position="27"/>
        <end position="94"/>
    </location>
</feature>